<gene>
    <name evidence="7" type="ORF">E6L36_14790</name>
    <name evidence="6" type="ORF">H0N82_01395</name>
</gene>
<dbReference type="PROSITE" id="PS50893">
    <property type="entry name" value="ABC_TRANSPORTER_2"/>
    <property type="match status" value="1"/>
</dbReference>
<comment type="similarity">
    <text evidence="1">Belongs to the ABC transporter superfamily.</text>
</comment>
<organism evidence="6 9">
    <name type="scientific">Lacticaseibacillus rhamnosus</name>
    <name type="common">Lactobacillus rhamnosus</name>
    <dbReference type="NCBI Taxonomy" id="47715"/>
    <lineage>
        <taxon>Bacteria</taxon>
        <taxon>Bacillati</taxon>
        <taxon>Bacillota</taxon>
        <taxon>Bacilli</taxon>
        <taxon>Lactobacillales</taxon>
        <taxon>Lactobacillaceae</taxon>
        <taxon>Lacticaseibacillus</taxon>
    </lineage>
</organism>
<keyword evidence="2" id="KW-0813">Transport</keyword>
<evidence type="ECO:0000256" key="4">
    <source>
        <dbReference type="ARBA" id="ARBA00022840"/>
    </source>
</evidence>
<evidence type="ECO:0000256" key="3">
    <source>
        <dbReference type="ARBA" id="ARBA00022741"/>
    </source>
</evidence>
<dbReference type="InterPro" id="IPR050763">
    <property type="entry name" value="ABC_transporter_ATP-binding"/>
</dbReference>
<dbReference type="EMBL" id="JACCKI010000001">
    <property type="protein sequence ID" value="NZA03802.1"/>
    <property type="molecule type" value="Genomic_DNA"/>
</dbReference>
<evidence type="ECO:0000313" key="7">
    <source>
        <dbReference type="EMBL" id="THC81513.1"/>
    </source>
</evidence>
<comment type="caution">
    <text evidence="6">The sequence shown here is derived from an EMBL/GenBank/DDBJ whole genome shotgun (WGS) entry which is preliminary data.</text>
</comment>
<dbReference type="InterPro" id="IPR003593">
    <property type="entry name" value="AAA+_ATPase"/>
</dbReference>
<protein>
    <submittedName>
        <fullName evidence="6">ABC transporter ATP-binding protein</fullName>
    </submittedName>
</protein>
<dbReference type="SUPFAM" id="SSF52540">
    <property type="entry name" value="P-loop containing nucleoside triphosphate hydrolases"/>
    <property type="match status" value="1"/>
</dbReference>
<dbReference type="InterPro" id="IPR027417">
    <property type="entry name" value="P-loop_NTPase"/>
</dbReference>
<evidence type="ECO:0000313" key="6">
    <source>
        <dbReference type="EMBL" id="NZA03802.1"/>
    </source>
</evidence>
<dbReference type="Proteomes" id="UP000307517">
    <property type="component" value="Unassembled WGS sequence"/>
</dbReference>
<reference evidence="6 9" key="2">
    <citation type="submission" date="2020-07" db="EMBL/GenBank/DDBJ databases">
        <title>Organ Donor 1.</title>
        <authorList>
            <person name="Marsh A.J."/>
            <person name="Azcarate-Peril M.A."/>
        </authorList>
    </citation>
    <scope>NUCLEOTIDE SEQUENCE [LARGE SCALE GENOMIC DNA]</scope>
    <source>
        <strain evidence="6 9">AMC0712</strain>
    </source>
</reference>
<reference evidence="7 8" key="1">
    <citation type="submission" date="2019-04" db="EMBL/GenBank/DDBJ databases">
        <title>Genome Announcement to Ensure Probiotic Safety of Lactobacillus rhamnosus UBLR-58.</title>
        <authorList>
            <person name="Sulthana A."/>
            <person name="Lakshmi S.G."/>
            <person name="Madempudi R.S."/>
        </authorList>
    </citation>
    <scope>NUCLEOTIDE SEQUENCE [LARGE SCALE GENOMIC DNA]</scope>
    <source>
        <strain evidence="7 8">UBLR-58</strain>
    </source>
</reference>
<evidence type="ECO:0000313" key="8">
    <source>
        <dbReference type="Proteomes" id="UP000307517"/>
    </source>
</evidence>
<dbReference type="PANTHER" id="PTHR42711:SF5">
    <property type="entry name" value="ABC TRANSPORTER ATP-BINDING PROTEIN NATA"/>
    <property type="match status" value="1"/>
</dbReference>
<keyword evidence="3" id="KW-0547">Nucleotide-binding</keyword>
<dbReference type="GO" id="GO:0016887">
    <property type="term" value="F:ATP hydrolysis activity"/>
    <property type="evidence" value="ECO:0007669"/>
    <property type="project" value="InterPro"/>
</dbReference>
<accession>A0A508YMH7</accession>
<evidence type="ECO:0000256" key="1">
    <source>
        <dbReference type="ARBA" id="ARBA00005417"/>
    </source>
</evidence>
<dbReference type="InterPro" id="IPR003439">
    <property type="entry name" value="ABC_transporter-like_ATP-bd"/>
</dbReference>
<proteinExistence type="inferred from homology"/>
<dbReference type="Proteomes" id="UP000552935">
    <property type="component" value="Unassembled WGS sequence"/>
</dbReference>
<dbReference type="EMBL" id="SSHM01000001">
    <property type="protein sequence ID" value="THC81513.1"/>
    <property type="molecule type" value="Genomic_DNA"/>
</dbReference>
<name>A0A508YMH7_LACRH</name>
<dbReference type="PANTHER" id="PTHR42711">
    <property type="entry name" value="ABC TRANSPORTER ATP-BINDING PROTEIN"/>
    <property type="match status" value="1"/>
</dbReference>
<dbReference type="Pfam" id="PF00005">
    <property type="entry name" value="ABC_tran"/>
    <property type="match status" value="1"/>
</dbReference>
<sequence length="302" mass="34109">MNMINVNHLNKKFQDKTVLLDVSFSIQEGRITGILGKNGAGKTTLLKILLNLIDKTSGTVDYTFQNKHIAYGNRALYRNVAAVLESVDNLYDYLTGRQNINYFLNLSGISPASKTSEINSLFKKFDLSSAIDQRVGQYSRGMKQKLALISCLVSDASLLFLDEPTLGLDFVASRTLIRQIKEINQQLHKTIILTSHQADVLEKLVDDVLLIDNQKVRFFGPYEEFQKTFSSFGFVVVSSHFSFKANNAITVNSSDDGKRVTTTFKTLKDQQEFLKKLLEHGITIHAVQNRYPSLDELLRLVF</sequence>
<evidence type="ECO:0000256" key="2">
    <source>
        <dbReference type="ARBA" id="ARBA00022448"/>
    </source>
</evidence>
<evidence type="ECO:0000259" key="5">
    <source>
        <dbReference type="PROSITE" id="PS50893"/>
    </source>
</evidence>
<keyword evidence="4 6" id="KW-0067">ATP-binding</keyword>
<evidence type="ECO:0000313" key="9">
    <source>
        <dbReference type="Proteomes" id="UP000552935"/>
    </source>
</evidence>
<dbReference type="RefSeq" id="WP_005690358.1">
    <property type="nucleotide sequence ID" value="NZ_CABFNI010000003.1"/>
</dbReference>
<dbReference type="CDD" id="cd03230">
    <property type="entry name" value="ABC_DR_subfamily_A"/>
    <property type="match status" value="1"/>
</dbReference>
<dbReference type="Gene3D" id="3.40.50.300">
    <property type="entry name" value="P-loop containing nucleotide triphosphate hydrolases"/>
    <property type="match status" value="1"/>
</dbReference>
<dbReference type="SMART" id="SM00382">
    <property type="entry name" value="AAA"/>
    <property type="match status" value="1"/>
</dbReference>
<feature type="domain" description="ABC transporter" evidence="5">
    <location>
        <begin position="4"/>
        <end position="238"/>
    </location>
</feature>
<dbReference type="GO" id="GO:0005524">
    <property type="term" value="F:ATP binding"/>
    <property type="evidence" value="ECO:0007669"/>
    <property type="project" value="UniProtKB-KW"/>
</dbReference>
<dbReference type="AlphaFoldDB" id="A0A508YMH7"/>